<dbReference type="PROSITE" id="PS50977">
    <property type="entry name" value="HTH_TETR_2"/>
    <property type="match status" value="1"/>
</dbReference>
<proteinExistence type="predicted"/>
<keyword evidence="2 4" id="KW-0238">DNA-binding</keyword>
<dbReference type="InterPro" id="IPR001647">
    <property type="entry name" value="HTH_TetR"/>
</dbReference>
<protein>
    <submittedName>
        <fullName evidence="7">Transcriptional regulator TetR family</fullName>
    </submittedName>
</protein>
<sequence>MTDLGDPATEPPATAGAPAERPLRADAERNRRRILQAAREVFTEQGLGVTMDDIAKHAGVGVGTVYRRFPEKGELIDALFEERVSEIVALAEEGLTIEDPWEGFVHFLRGQLELQAADRGLKELLISHGHGSNRVTAARSRIAPIAIQLFTRAQQAGVIRADVAPTDVPMIGMTLGSLVDYTRESHPDAWRRLLAIVLDGLRVQPEVGTPLPAEPLTFEQLDQSMACWKSGRR</sequence>
<gene>
    <name evidence="7" type="ORF">PAI11_37280</name>
</gene>
<dbReference type="PANTHER" id="PTHR30055:SF234">
    <property type="entry name" value="HTH-TYPE TRANSCRIPTIONAL REGULATOR BETI"/>
    <property type="match status" value="1"/>
</dbReference>
<feature type="region of interest" description="Disordered" evidence="5">
    <location>
        <begin position="1"/>
        <end position="26"/>
    </location>
</feature>
<dbReference type="GO" id="GO:0000976">
    <property type="term" value="F:transcription cis-regulatory region binding"/>
    <property type="evidence" value="ECO:0007669"/>
    <property type="project" value="TreeGrafter"/>
</dbReference>
<dbReference type="EMBL" id="AGUD01000292">
    <property type="protein sequence ID" value="EHN09394.1"/>
    <property type="molecule type" value="Genomic_DNA"/>
</dbReference>
<dbReference type="AlphaFoldDB" id="H0EA54"/>
<dbReference type="InterPro" id="IPR050109">
    <property type="entry name" value="HTH-type_TetR-like_transc_reg"/>
</dbReference>
<dbReference type="InterPro" id="IPR009057">
    <property type="entry name" value="Homeodomain-like_sf"/>
</dbReference>
<dbReference type="Pfam" id="PF21597">
    <property type="entry name" value="TetR_C_43"/>
    <property type="match status" value="1"/>
</dbReference>
<accession>H0EA54</accession>
<dbReference type="PRINTS" id="PR00455">
    <property type="entry name" value="HTHTETR"/>
</dbReference>
<evidence type="ECO:0000256" key="2">
    <source>
        <dbReference type="ARBA" id="ARBA00023125"/>
    </source>
</evidence>
<evidence type="ECO:0000256" key="3">
    <source>
        <dbReference type="ARBA" id="ARBA00023163"/>
    </source>
</evidence>
<keyword evidence="8" id="KW-1185">Reference proteome</keyword>
<dbReference type="Gene3D" id="1.10.357.10">
    <property type="entry name" value="Tetracycline Repressor, domain 2"/>
    <property type="match status" value="1"/>
</dbReference>
<keyword evidence="1" id="KW-0805">Transcription regulation</keyword>
<dbReference type="PANTHER" id="PTHR30055">
    <property type="entry name" value="HTH-TYPE TRANSCRIPTIONAL REGULATOR RUTR"/>
    <property type="match status" value="1"/>
</dbReference>
<dbReference type="GO" id="GO:0003700">
    <property type="term" value="F:DNA-binding transcription factor activity"/>
    <property type="evidence" value="ECO:0007669"/>
    <property type="project" value="TreeGrafter"/>
</dbReference>
<dbReference type="SUPFAM" id="SSF46689">
    <property type="entry name" value="Homeodomain-like"/>
    <property type="match status" value="1"/>
</dbReference>
<organism evidence="7 8">
    <name type="scientific">Patulibacter medicamentivorans</name>
    <dbReference type="NCBI Taxonomy" id="1097667"/>
    <lineage>
        <taxon>Bacteria</taxon>
        <taxon>Bacillati</taxon>
        <taxon>Actinomycetota</taxon>
        <taxon>Thermoleophilia</taxon>
        <taxon>Solirubrobacterales</taxon>
        <taxon>Patulibacteraceae</taxon>
        <taxon>Patulibacter</taxon>
    </lineage>
</organism>
<comment type="caution">
    <text evidence="7">The sequence shown here is derived from an EMBL/GenBank/DDBJ whole genome shotgun (WGS) entry which is preliminary data.</text>
</comment>
<feature type="DNA-binding region" description="H-T-H motif" evidence="4">
    <location>
        <begin position="50"/>
        <end position="69"/>
    </location>
</feature>
<evidence type="ECO:0000259" key="6">
    <source>
        <dbReference type="PROSITE" id="PS50977"/>
    </source>
</evidence>
<dbReference type="Proteomes" id="UP000005143">
    <property type="component" value="Unassembled WGS sequence"/>
</dbReference>
<feature type="domain" description="HTH tetR-type" evidence="6">
    <location>
        <begin position="28"/>
        <end position="87"/>
    </location>
</feature>
<dbReference type="InterPro" id="IPR049445">
    <property type="entry name" value="TetR_SbtR-like_C"/>
</dbReference>
<keyword evidence="3" id="KW-0804">Transcription</keyword>
<name>H0EA54_9ACTN</name>
<evidence type="ECO:0000256" key="5">
    <source>
        <dbReference type="SAM" id="MobiDB-lite"/>
    </source>
</evidence>
<evidence type="ECO:0000313" key="8">
    <source>
        <dbReference type="Proteomes" id="UP000005143"/>
    </source>
</evidence>
<reference evidence="7 8" key="1">
    <citation type="journal article" date="2013" name="Biodegradation">
        <title>Quantitative proteomic analysis of ibuprofen-degrading Patulibacter sp. strain I11.</title>
        <authorList>
            <person name="Almeida B."/>
            <person name="Kjeldal H."/>
            <person name="Lolas I."/>
            <person name="Knudsen A.D."/>
            <person name="Carvalho G."/>
            <person name="Nielsen K.L."/>
            <person name="Barreto Crespo M.T."/>
            <person name="Stensballe A."/>
            <person name="Nielsen J.L."/>
        </authorList>
    </citation>
    <scope>NUCLEOTIDE SEQUENCE [LARGE SCALE GENOMIC DNA]</scope>
    <source>
        <strain evidence="7 8">I11</strain>
    </source>
</reference>
<dbReference type="Pfam" id="PF00440">
    <property type="entry name" value="TetR_N"/>
    <property type="match status" value="1"/>
</dbReference>
<evidence type="ECO:0000256" key="4">
    <source>
        <dbReference type="PROSITE-ProRule" id="PRU00335"/>
    </source>
</evidence>
<feature type="compositionally biased region" description="Low complexity" evidence="5">
    <location>
        <begin position="7"/>
        <end position="20"/>
    </location>
</feature>
<dbReference type="RefSeq" id="WP_007578159.1">
    <property type="nucleotide sequence ID" value="NZ_AGUD01000292.1"/>
</dbReference>
<evidence type="ECO:0000256" key="1">
    <source>
        <dbReference type="ARBA" id="ARBA00023015"/>
    </source>
</evidence>
<dbReference type="InterPro" id="IPR036271">
    <property type="entry name" value="Tet_transcr_reg_TetR-rel_C_sf"/>
</dbReference>
<dbReference type="SUPFAM" id="SSF48498">
    <property type="entry name" value="Tetracyclin repressor-like, C-terminal domain"/>
    <property type="match status" value="1"/>
</dbReference>
<dbReference type="OrthoDB" id="9795011at2"/>
<dbReference type="PATRIC" id="fig|1097667.3.peg.3696"/>
<evidence type="ECO:0000313" key="7">
    <source>
        <dbReference type="EMBL" id="EHN09394.1"/>
    </source>
</evidence>